<gene>
    <name evidence="1" type="ORF">AMST5_00574</name>
</gene>
<proteinExistence type="predicted"/>
<evidence type="ECO:0008006" key="2">
    <source>
        <dbReference type="Google" id="ProtNLM"/>
    </source>
</evidence>
<accession>A0AA48LXB1</accession>
<dbReference type="Pfam" id="PF12616">
    <property type="entry name" value="DUF3775"/>
    <property type="match status" value="1"/>
</dbReference>
<name>A0AA48LXB1_9ZZZZ</name>
<dbReference type="EMBL" id="OY288114">
    <property type="protein sequence ID" value="CAJ0852653.1"/>
    <property type="molecule type" value="Genomic_DNA"/>
</dbReference>
<evidence type="ECO:0000313" key="1">
    <source>
        <dbReference type="EMBL" id="CAJ0852653.1"/>
    </source>
</evidence>
<reference evidence="1" key="1">
    <citation type="submission" date="2023-07" db="EMBL/GenBank/DDBJ databases">
        <authorList>
            <person name="Pelsma A.J. K."/>
        </authorList>
    </citation>
    <scope>NUCLEOTIDE SEQUENCE</scope>
</reference>
<dbReference type="AlphaFoldDB" id="A0AA48LXB1"/>
<dbReference type="InterPro" id="IPR022254">
    <property type="entry name" value="DUF3775"/>
</dbReference>
<organism evidence="1">
    <name type="scientific">freshwater sediment metagenome</name>
    <dbReference type="NCBI Taxonomy" id="556182"/>
    <lineage>
        <taxon>unclassified sequences</taxon>
        <taxon>metagenomes</taxon>
        <taxon>ecological metagenomes</taxon>
    </lineage>
</organism>
<sequence>MPTINTDKVCFIVVKARELESEDEGVDADASNATDDGFVSVLTDDAFNTVRTEISSFIEAMDEDEQAELVALTWVGRGDFTAEEWETALAEAQTRHEGPTSAYLLGLPLLSAYLEIGLGEFGESCALYAADRQ</sequence>
<protein>
    <recommendedName>
        <fullName evidence="2">DUF3775 domain-containing protein</fullName>
    </recommendedName>
</protein>